<dbReference type="InParanoid" id="D6TS74"/>
<keyword evidence="1" id="KW-0812">Transmembrane</keyword>
<keyword evidence="1" id="KW-1133">Transmembrane helix</keyword>
<evidence type="ECO:0000256" key="1">
    <source>
        <dbReference type="SAM" id="Phobius"/>
    </source>
</evidence>
<organism evidence="2 3">
    <name type="scientific">Ktedonobacter racemifer DSM 44963</name>
    <dbReference type="NCBI Taxonomy" id="485913"/>
    <lineage>
        <taxon>Bacteria</taxon>
        <taxon>Bacillati</taxon>
        <taxon>Chloroflexota</taxon>
        <taxon>Ktedonobacteria</taxon>
        <taxon>Ktedonobacterales</taxon>
        <taxon>Ktedonobacteraceae</taxon>
        <taxon>Ktedonobacter</taxon>
    </lineage>
</organism>
<reference evidence="2 3" key="1">
    <citation type="journal article" date="2011" name="Stand. Genomic Sci.">
        <title>Non-contiguous finished genome sequence and contextual data of the filamentous soil bacterium Ktedonobacter racemifer type strain (SOSP1-21).</title>
        <authorList>
            <person name="Chang Y.J."/>
            <person name="Land M."/>
            <person name="Hauser L."/>
            <person name="Chertkov O."/>
            <person name="Del Rio T.G."/>
            <person name="Nolan M."/>
            <person name="Copeland A."/>
            <person name="Tice H."/>
            <person name="Cheng J.F."/>
            <person name="Lucas S."/>
            <person name="Han C."/>
            <person name="Goodwin L."/>
            <person name="Pitluck S."/>
            <person name="Ivanova N."/>
            <person name="Ovchinikova G."/>
            <person name="Pati A."/>
            <person name="Chen A."/>
            <person name="Palaniappan K."/>
            <person name="Mavromatis K."/>
            <person name="Liolios K."/>
            <person name="Brettin T."/>
            <person name="Fiebig A."/>
            <person name="Rohde M."/>
            <person name="Abt B."/>
            <person name="Goker M."/>
            <person name="Detter J.C."/>
            <person name="Woyke T."/>
            <person name="Bristow J."/>
            <person name="Eisen J.A."/>
            <person name="Markowitz V."/>
            <person name="Hugenholtz P."/>
            <person name="Kyrpides N.C."/>
            <person name="Klenk H.P."/>
            <person name="Lapidus A."/>
        </authorList>
    </citation>
    <scope>NUCLEOTIDE SEQUENCE [LARGE SCALE GENOMIC DNA]</scope>
    <source>
        <strain evidence="3">DSM 44963</strain>
    </source>
</reference>
<name>D6TS74_KTERA</name>
<dbReference type="Proteomes" id="UP000004508">
    <property type="component" value="Unassembled WGS sequence"/>
</dbReference>
<protein>
    <submittedName>
        <fullName evidence="2">Uncharacterized protein</fullName>
    </submittedName>
</protein>
<accession>D6TS74</accession>
<evidence type="ECO:0000313" key="2">
    <source>
        <dbReference type="EMBL" id="EFH86147.1"/>
    </source>
</evidence>
<sequence>MIEQRNDSLPRYAAQIGIAANICYTMVYCLFAVNRLLSQRRCQDMLHKHCQNIDLTHFW</sequence>
<evidence type="ECO:0000313" key="3">
    <source>
        <dbReference type="Proteomes" id="UP000004508"/>
    </source>
</evidence>
<comment type="caution">
    <text evidence="2">The sequence shown here is derived from an EMBL/GenBank/DDBJ whole genome shotgun (WGS) entry which is preliminary data.</text>
</comment>
<keyword evidence="1" id="KW-0472">Membrane</keyword>
<dbReference type="EMBL" id="ADVG01000002">
    <property type="protein sequence ID" value="EFH86147.1"/>
    <property type="molecule type" value="Genomic_DNA"/>
</dbReference>
<dbReference type="AlphaFoldDB" id="D6TS74"/>
<dbReference type="STRING" id="485913.Krac_7426"/>
<feature type="transmembrane region" description="Helical" evidence="1">
    <location>
        <begin position="12"/>
        <end position="33"/>
    </location>
</feature>
<proteinExistence type="predicted"/>
<keyword evidence="3" id="KW-1185">Reference proteome</keyword>
<gene>
    <name evidence="2" type="ORF">Krac_7426</name>
</gene>